<dbReference type="EMBL" id="NBCO01000021">
    <property type="protein sequence ID" value="ORC87634.1"/>
    <property type="molecule type" value="Genomic_DNA"/>
</dbReference>
<accession>A0A1X0NSG3</accession>
<comment type="caution">
    <text evidence="1">The sequence shown here is derived from an EMBL/GenBank/DDBJ whole genome shotgun (WGS) entry which is preliminary data.</text>
</comment>
<dbReference type="VEuPathDB" id="TriTrypDB:TM35_000212400"/>
<dbReference type="RefSeq" id="XP_028881700.1">
    <property type="nucleotide sequence ID" value="XM_029027090.1"/>
</dbReference>
<dbReference type="AlphaFoldDB" id="A0A1X0NSG3"/>
<dbReference type="Proteomes" id="UP000192257">
    <property type="component" value="Unassembled WGS sequence"/>
</dbReference>
<sequence length="150" mass="16733">MMEAPATAIEQYFNQLIHMRLLTQVVVSDRHGNSIVACTGDSQMPEDSEVATNEDVYNNDDDFIVSNVVISGARCFQNFEQLQLGSPEYISLQYHDNTVVQILDGECCMLTLIGARSQGHCVGGLLVLLPQIRATEAYQELLKKTEECFQ</sequence>
<dbReference type="GeneID" id="39986870"/>
<keyword evidence="2" id="KW-1185">Reference proteome</keyword>
<protein>
    <submittedName>
        <fullName evidence="1">Uncharacterized protein</fullName>
    </submittedName>
</protein>
<evidence type="ECO:0000313" key="2">
    <source>
        <dbReference type="Proteomes" id="UP000192257"/>
    </source>
</evidence>
<dbReference type="OrthoDB" id="271039at2759"/>
<gene>
    <name evidence="1" type="ORF">TM35_000212400</name>
</gene>
<name>A0A1X0NSG3_9TRYP</name>
<organism evidence="1 2">
    <name type="scientific">Trypanosoma theileri</name>
    <dbReference type="NCBI Taxonomy" id="67003"/>
    <lineage>
        <taxon>Eukaryota</taxon>
        <taxon>Discoba</taxon>
        <taxon>Euglenozoa</taxon>
        <taxon>Kinetoplastea</taxon>
        <taxon>Metakinetoplastina</taxon>
        <taxon>Trypanosomatida</taxon>
        <taxon>Trypanosomatidae</taxon>
        <taxon>Trypanosoma</taxon>
    </lineage>
</organism>
<dbReference type="Gene3D" id="3.30.450.30">
    <property type="entry name" value="Dynein light chain 2a, cytoplasmic"/>
    <property type="match status" value="1"/>
</dbReference>
<evidence type="ECO:0000313" key="1">
    <source>
        <dbReference type="EMBL" id="ORC87634.1"/>
    </source>
</evidence>
<reference evidence="1 2" key="1">
    <citation type="submission" date="2017-03" db="EMBL/GenBank/DDBJ databases">
        <title>An alternative strategy for trypanosome survival in the mammalian bloodstream revealed through genome and transcriptome analysis of the ubiquitous bovine parasite Trypanosoma (Megatrypanum) theileri.</title>
        <authorList>
            <person name="Kelly S."/>
            <person name="Ivens A."/>
            <person name="Mott A."/>
            <person name="O'Neill E."/>
            <person name="Emms D."/>
            <person name="Macleod O."/>
            <person name="Voorheis P."/>
            <person name="Matthews J."/>
            <person name="Matthews K."/>
            <person name="Carrington M."/>
        </authorList>
    </citation>
    <scope>NUCLEOTIDE SEQUENCE [LARGE SCALE GENOMIC DNA]</scope>
    <source>
        <strain evidence="1">Edinburgh</strain>
    </source>
</reference>
<proteinExistence type="predicted"/>